<dbReference type="EMBL" id="KN733181">
    <property type="protein sequence ID" value="KIH58378.1"/>
    <property type="molecule type" value="Genomic_DNA"/>
</dbReference>
<protein>
    <submittedName>
        <fullName evidence="1">Uncharacterized protein</fullName>
    </submittedName>
</protein>
<reference evidence="1 2" key="1">
    <citation type="submission" date="2013-12" db="EMBL/GenBank/DDBJ databases">
        <title>Draft genome of the parsitic nematode Ancylostoma duodenale.</title>
        <authorList>
            <person name="Mitreva M."/>
        </authorList>
    </citation>
    <scope>NUCLEOTIDE SEQUENCE [LARGE SCALE GENOMIC DNA]</scope>
    <source>
        <strain evidence="1 2">Zhejiang</strain>
    </source>
</reference>
<sequence>MTEFSATPMDLLKVTGFTADYARKRVVQMRVDGYPETFPGLPLNSARENYTFFALVLGFLAVVCW</sequence>
<organism evidence="1 2">
    <name type="scientific">Ancylostoma duodenale</name>
    <dbReference type="NCBI Taxonomy" id="51022"/>
    <lineage>
        <taxon>Eukaryota</taxon>
        <taxon>Metazoa</taxon>
        <taxon>Ecdysozoa</taxon>
        <taxon>Nematoda</taxon>
        <taxon>Chromadorea</taxon>
        <taxon>Rhabditida</taxon>
        <taxon>Rhabditina</taxon>
        <taxon>Rhabditomorpha</taxon>
        <taxon>Strongyloidea</taxon>
        <taxon>Ancylostomatidae</taxon>
        <taxon>Ancylostomatinae</taxon>
        <taxon>Ancylostoma</taxon>
    </lineage>
</organism>
<evidence type="ECO:0000313" key="1">
    <source>
        <dbReference type="EMBL" id="KIH58378.1"/>
    </source>
</evidence>
<name>A0A0C2CNW1_9BILA</name>
<dbReference type="AlphaFoldDB" id="A0A0C2CNW1"/>
<keyword evidence="2" id="KW-1185">Reference proteome</keyword>
<dbReference type="Proteomes" id="UP000054047">
    <property type="component" value="Unassembled WGS sequence"/>
</dbReference>
<gene>
    <name evidence="1" type="ORF">ANCDUO_11415</name>
</gene>
<accession>A0A0C2CNW1</accession>
<proteinExistence type="predicted"/>
<evidence type="ECO:0000313" key="2">
    <source>
        <dbReference type="Proteomes" id="UP000054047"/>
    </source>
</evidence>
<dbReference type="OrthoDB" id="5861690at2759"/>